<evidence type="ECO:0008006" key="3">
    <source>
        <dbReference type="Google" id="ProtNLM"/>
    </source>
</evidence>
<accession>A0A0G0FLC4</accession>
<proteinExistence type="predicted"/>
<evidence type="ECO:0000313" key="2">
    <source>
        <dbReference type="Proteomes" id="UP000034508"/>
    </source>
</evidence>
<organism evidence="1 2">
    <name type="scientific">Berkelbacteria bacterium GW2011_GWA1_36_9</name>
    <dbReference type="NCBI Taxonomy" id="1618331"/>
    <lineage>
        <taxon>Bacteria</taxon>
        <taxon>Candidatus Berkelbacteria</taxon>
    </lineage>
</organism>
<name>A0A0G0FLC4_9BACT</name>
<dbReference type="EMBL" id="LBSM01000003">
    <property type="protein sequence ID" value="KKQ18592.1"/>
    <property type="molecule type" value="Genomic_DNA"/>
</dbReference>
<gene>
    <name evidence="1" type="ORF">US31_C0003G0021</name>
</gene>
<reference evidence="1 2" key="1">
    <citation type="journal article" date="2015" name="Nature">
        <title>rRNA introns, odd ribosomes, and small enigmatic genomes across a large radiation of phyla.</title>
        <authorList>
            <person name="Brown C.T."/>
            <person name="Hug L.A."/>
            <person name="Thomas B.C."/>
            <person name="Sharon I."/>
            <person name="Castelle C.J."/>
            <person name="Singh A."/>
            <person name="Wilkins M.J."/>
            <person name="Williams K.H."/>
            <person name="Banfield J.F."/>
        </authorList>
    </citation>
    <scope>NUCLEOTIDE SEQUENCE [LARGE SCALE GENOMIC DNA]</scope>
</reference>
<sequence>MNEKCCITGCKNEIGFIEGTLGIRYCEECEKLLMTARSEKVDISLCRNKKDLMELLKDKIKD</sequence>
<dbReference type="AlphaFoldDB" id="A0A0G0FLC4"/>
<protein>
    <recommendedName>
        <fullName evidence="3">Inhibitor of sigma-G Gin</fullName>
    </recommendedName>
</protein>
<comment type="caution">
    <text evidence="1">The sequence shown here is derived from an EMBL/GenBank/DDBJ whole genome shotgun (WGS) entry which is preliminary data.</text>
</comment>
<evidence type="ECO:0000313" key="1">
    <source>
        <dbReference type="EMBL" id="KKQ18592.1"/>
    </source>
</evidence>
<dbReference type="Proteomes" id="UP000034508">
    <property type="component" value="Unassembled WGS sequence"/>
</dbReference>